<protein>
    <submittedName>
        <fullName evidence="9">Muscle M-line assembly protein unc-89</fullName>
    </submittedName>
</protein>
<dbReference type="AlphaFoldDB" id="A0A380JRB6"/>
<accession>A0A380JRB6</accession>
<keyword evidence="6" id="KW-0472">Membrane</keyword>
<dbReference type="Pfam" id="PF08341">
    <property type="entry name" value="TED"/>
    <property type="match status" value="1"/>
</dbReference>
<feature type="region of interest" description="Disordered" evidence="5">
    <location>
        <begin position="336"/>
        <end position="397"/>
    </location>
</feature>
<evidence type="ECO:0000256" key="4">
    <source>
        <dbReference type="ARBA" id="ARBA00023088"/>
    </source>
</evidence>
<feature type="region of interest" description="Disordered" evidence="5">
    <location>
        <begin position="487"/>
        <end position="506"/>
    </location>
</feature>
<dbReference type="Gene3D" id="1.10.150.480">
    <property type="match status" value="1"/>
</dbReference>
<reference evidence="9 10" key="1">
    <citation type="submission" date="2018-06" db="EMBL/GenBank/DDBJ databases">
        <authorList>
            <consortium name="Pathogen Informatics"/>
            <person name="Doyle S."/>
        </authorList>
    </citation>
    <scope>NUCLEOTIDE SEQUENCE [LARGE SCALE GENOMIC DNA]</scope>
    <source>
        <strain evidence="9 10">NCTC4670</strain>
    </source>
</reference>
<dbReference type="Proteomes" id="UP000254797">
    <property type="component" value="Unassembled WGS sequence"/>
</dbReference>
<dbReference type="InterPro" id="IPR023849">
    <property type="entry name" value="TQXA_dom"/>
</dbReference>
<feature type="domain" description="Gram-positive cocci surface proteins LPxTG" evidence="7">
    <location>
        <begin position="528"/>
        <end position="566"/>
    </location>
</feature>
<keyword evidence="6" id="KW-0812">Transmembrane</keyword>
<feature type="region of interest" description="Disordered" evidence="5">
    <location>
        <begin position="511"/>
        <end position="537"/>
    </location>
</feature>
<evidence type="ECO:0000259" key="7">
    <source>
        <dbReference type="Pfam" id="PF00746"/>
    </source>
</evidence>
<dbReference type="NCBIfam" id="NF012162">
    <property type="entry name" value="surf_Nterm_1"/>
    <property type="match status" value="1"/>
</dbReference>
<dbReference type="RefSeq" id="WP_115245593.1">
    <property type="nucleotide sequence ID" value="NZ_UHFG01000004.1"/>
</dbReference>
<sequence>MKNIVKKLLTTTAAVVVMSGSLGVGTLRVLAEQYYGWNDGTREQSPFFLYVSPTSDPKRELKDEYVVYCFNRDREWPENWNSGKTFEETQLDYQFKLPLYRKSTGNLEIFKQNASNPRLVSNIEKSLVAVLQKGYPTVKKIQGLSELSSRKVTQLAIWFFSDNQDNPDAYLQTSEKLTPEERKAFDSLVEEGKKAGESQDSMGAYTLDIYITTDKNYAHKPYQNLIGSTLVPITPEEPKPDVPKEPEVPEQPEVPDIDVEIIKPEIPTEPLVEPMLPLQPAIPITPKPEIPKEEDLGTVIGGGNVVETIEDTATGSQGGAHNGVVSIQENKDPIVEETYDSPLPGQSGQSGSTTEVEDTKGSDVIVGGQGQIVETEESLSGEQGQSGSTTEVEDTKGPEVIIGGQGEVVDIEENLPTEHGQSGSTTEVEDTKGPEVIIGGQGEVVDIEETLPTEQGQSGSTTEVEDTKGPEIIIGGQGEVVDIEESLSTEHGQSGSTTEVEDSKPKLSIHFDNEWPKEDKPQLPAVEKPKAKESLPAAGEAEHVLSTIVGAMILFLVSLWGLLKRKASKA</sequence>
<keyword evidence="4" id="KW-0572">Peptidoglycan-anchor</keyword>
<gene>
    <name evidence="9" type="primary">fnz</name>
    <name evidence="9" type="ORF">NCTC4670_00209</name>
</gene>
<dbReference type="EMBL" id="UHFG01000004">
    <property type="protein sequence ID" value="SUN47106.1"/>
    <property type="molecule type" value="Genomic_DNA"/>
</dbReference>
<evidence type="ECO:0000256" key="3">
    <source>
        <dbReference type="ARBA" id="ARBA00022729"/>
    </source>
</evidence>
<keyword evidence="6" id="KW-1133">Transmembrane helix</keyword>
<dbReference type="Gene3D" id="2.30.30.670">
    <property type="entry name" value="Thioester domain"/>
    <property type="match status" value="1"/>
</dbReference>
<feature type="compositionally biased region" description="Basic and acidic residues" evidence="5">
    <location>
        <begin position="511"/>
        <end position="533"/>
    </location>
</feature>
<proteinExistence type="predicted"/>
<keyword evidence="3" id="KW-0732">Signal</keyword>
<dbReference type="InterPro" id="IPR013552">
    <property type="entry name" value="Thioester_dom"/>
</dbReference>
<dbReference type="NCBIfam" id="TIGR03934">
    <property type="entry name" value="TQXA_dom"/>
    <property type="match status" value="1"/>
</dbReference>
<keyword evidence="1" id="KW-0134">Cell wall</keyword>
<dbReference type="Pfam" id="PF02986">
    <property type="entry name" value="Fn_bind"/>
    <property type="match status" value="5"/>
</dbReference>
<keyword evidence="2" id="KW-0964">Secreted</keyword>
<feature type="transmembrane region" description="Helical" evidence="6">
    <location>
        <begin position="544"/>
        <end position="563"/>
    </location>
</feature>
<evidence type="ECO:0000313" key="9">
    <source>
        <dbReference type="EMBL" id="SUN47106.1"/>
    </source>
</evidence>
<feature type="compositionally biased region" description="Polar residues" evidence="5">
    <location>
        <begin position="489"/>
        <end position="498"/>
    </location>
</feature>
<dbReference type="InterPro" id="IPR019931">
    <property type="entry name" value="LPXTG_anchor"/>
</dbReference>
<dbReference type="NCBIfam" id="TIGR01167">
    <property type="entry name" value="LPXTG_anchor"/>
    <property type="match status" value="1"/>
</dbReference>
<feature type="compositionally biased region" description="Low complexity" evidence="5">
    <location>
        <begin position="345"/>
        <end position="354"/>
    </location>
</feature>
<feature type="compositionally biased region" description="Low complexity" evidence="5">
    <location>
        <begin position="380"/>
        <end position="390"/>
    </location>
</feature>
<evidence type="ECO:0000256" key="2">
    <source>
        <dbReference type="ARBA" id="ARBA00022525"/>
    </source>
</evidence>
<evidence type="ECO:0000313" key="10">
    <source>
        <dbReference type="Proteomes" id="UP000254797"/>
    </source>
</evidence>
<organism evidence="9 10">
    <name type="scientific">Streptococcus dysgalactiae subsp. dysgalactiae</name>
    <dbReference type="NCBI Taxonomy" id="99822"/>
    <lineage>
        <taxon>Bacteria</taxon>
        <taxon>Bacillati</taxon>
        <taxon>Bacillota</taxon>
        <taxon>Bacilli</taxon>
        <taxon>Lactobacillales</taxon>
        <taxon>Streptococcaceae</taxon>
        <taxon>Streptococcus</taxon>
    </lineage>
</organism>
<evidence type="ECO:0000256" key="5">
    <source>
        <dbReference type="SAM" id="MobiDB-lite"/>
    </source>
</evidence>
<name>A0A380JRB6_STRDY</name>
<evidence type="ECO:0000256" key="6">
    <source>
        <dbReference type="SAM" id="Phobius"/>
    </source>
</evidence>
<dbReference type="InterPro" id="IPR004237">
    <property type="entry name" value="Fibron_repeat-bd"/>
</dbReference>
<evidence type="ECO:0000256" key="1">
    <source>
        <dbReference type="ARBA" id="ARBA00022512"/>
    </source>
</evidence>
<feature type="domain" description="Thioester" evidence="8">
    <location>
        <begin position="66"/>
        <end position="193"/>
    </location>
</feature>
<evidence type="ECO:0000259" key="8">
    <source>
        <dbReference type="Pfam" id="PF08341"/>
    </source>
</evidence>
<dbReference type="Pfam" id="PF00746">
    <property type="entry name" value="Gram_pos_anchor"/>
    <property type="match status" value="1"/>
</dbReference>